<feature type="domain" description="CHAT" evidence="2">
    <location>
        <begin position="563"/>
        <end position="804"/>
    </location>
</feature>
<dbReference type="InterPro" id="IPR019734">
    <property type="entry name" value="TPR_rpt"/>
</dbReference>
<evidence type="ECO:0000256" key="1">
    <source>
        <dbReference type="SAM" id="Phobius"/>
    </source>
</evidence>
<proteinExistence type="predicted"/>
<dbReference type="Proteomes" id="UP001500394">
    <property type="component" value="Unassembled WGS sequence"/>
</dbReference>
<gene>
    <name evidence="3" type="ORF">GCM10023173_15410</name>
</gene>
<dbReference type="EMBL" id="BAABGR010000015">
    <property type="protein sequence ID" value="GAA4516307.1"/>
    <property type="molecule type" value="Genomic_DNA"/>
</dbReference>
<dbReference type="SMART" id="SM00028">
    <property type="entry name" value="TPR"/>
    <property type="match status" value="3"/>
</dbReference>
<dbReference type="InterPro" id="IPR024983">
    <property type="entry name" value="CHAT_dom"/>
</dbReference>
<dbReference type="InterPro" id="IPR011990">
    <property type="entry name" value="TPR-like_helical_dom_sf"/>
</dbReference>
<comment type="caution">
    <text evidence="3">The sequence shown here is derived from an EMBL/GenBank/DDBJ whole genome shotgun (WGS) entry which is preliminary data.</text>
</comment>
<sequence>MLRARVATLLTLLICLVSCEQNKPSSAAPENAKQKISFEKFEDITENHPELYISNPDSFLNSLHLQPQTDEEKEIYAYGLLYMAYSLREQGNHFKSIQYYERALNFVKEHSIQNLDFALYIIKPLATLYIHVDDHQKAISLLENLLADYPPTAYEQKAGLVNNLANAYLYNMDFEKADSLVTDILPHLNESLTKALLYNTASQIKEQQQDTATSSRFNTLAIRAFEKHKLYGDTLVWYCSALTQAAELNNNISQAQKSIDILERHFPHSQYRTKGNACLSLANIYLALKNWGNALQQYKLSAAHFRKSGEKYVLDYKYTYALLGQARCFARQKILDSAFYYYEWAIENDFRTQQLITSAQDQIRNNRWNKDILEELIALYLSAPSLPQQTYVETLLWCIELSKARLLINEIHRSDQWTAADDKLKEALQQIRLLYQQYDATVDPKLRNAYLVEIEKLKTDFQLSERYFEKIHFNPKKEDFLQRVQQTDNSYYAYYIHKDNKISILNSSRKKISFYQVNDTSFLSKIELLKKEYFGDSPNSYNNNPTKYREESSSIAKRLLPNLPETECNIFLSLDGSLYGLPFDALYHHNSFLVQQYNMAYLNSFLLFDFLHHREEAQKAAVAVFYRSDYPSPLPKLPFVNQEVKNLKKTFKTESYSPLQQNDKSLKQAFNRSNLIHIAAHTILDSTEAPYLYLHQPISINQLRFYEIKTPLVFLSACNTGSGKPLPSEGTASIQRVFLSKNVPSVISTYWFANDEAMLQLTAKFYDQLKKCPYPMEALAEAKRQYLKEGGVLQANPWYWANINYTGINNEVGLKETSNLLPLACVISMTLLGLFFLRRKLTKV</sequence>
<evidence type="ECO:0000259" key="2">
    <source>
        <dbReference type="Pfam" id="PF12770"/>
    </source>
</evidence>
<keyword evidence="1" id="KW-0812">Transmembrane</keyword>
<dbReference type="PANTHER" id="PTHR10098:SF108">
    <property type="entry name" value="TETRATRICOPEPTIDE REPEAT PROTEIN 28"/>
    <property type="match status" value="1"/>
</dbReference>
<dbReference type="RefSeq" id="WP_345067000.1">
    <property type="nucleotide sequence ID" value="NZ_BAABGR010000015.1"/>
</dbReference>
<evidence type="ECO:0000313" key="3">
    <source>
        <dbReference type="EMBL" id="GAA4516307.1"/>
    </source>
</evidence>
<evidence type="ECO:0000313" key="4">
    <source>
        <dbReference type="Proteomes" id="UP001500394"/>
    </source>
</evidence>
<dbReference type="PANTHER" id="PTHR10098">
    <property type="entry name" value="RAPSYN-RELATED"/>
    <property type="match status" value="1"/>
</dbReference>
<keyword evidence="4" id="KW-1185">Reference proteome</keyword>
<protein>
    <recommendedName>
        <fullName evidence="2">CHAT domain-containing protein</fullName>
    </recommendedName>
</protein>
<accession>A0ABP8R2F4</accession>
<keyword evidence="1" id="KW-0472">Membrane</keyword>
<feature type="transmembrane region" description="Helical" evidence="1">
    <location>
        <begin position="820"/>
        <end position="837"/>
    </location>
</feature>
<organism evidence="3 4">
    <name type="scientific">Sphingobacterium thermophilum</name>
    <dbReference type="NCBI Taxonomy" id="768534"/>
    <lineage>
        <taxon>Bacteria</taxon>
        <taxon>Pseudomonadati</taxon>
        <taxon>Bacteroidota</taxon>
        <taxon>Sphingobacteriia</taxon>
        <taxon>Sphingobacteriales</taxon>
        <taxon>Sphingobacteriaceae</taxon>
        <taxon>Sphingobacterium</taxon>
    </lineage>
</organism>
<dbReference type="Pfam" id="PF12770">
    <property type="entry name" value="CHAT"/>
    <property type="match status" value="1"/>
</dbReference>
<keyword evidence="1" id="KW-1133">Transmembrane helix</keyword>
<dbReference type="SUPFAM" id="SSF48452">
    <property type="entry name" value="TPR-like"/>
    <property type="match status" value="1"/>
</dbReference>
<dbReference type="Gene3D" id="1.25.40.10">
    <property type="entry name" value="Tetratricopeptide repeat domain"/>
    <property type="match status" value="2"/>
</dbReference>
<name>A0ABP8R2F4_9SPHI</name>
<reference evidence="4" key="1">
    <citation type="journal article" date="2019" name="Int. J. Syst. Evol. Microbiol.">
        <title>The Global Catalogue of Microorganisms (GCM) 10K type strain sequencing project: providing services to taxonomists for standard genome sequencing and annotation.</title>
        <authorList>
            <consortium name="The Broad Institute Genomics Platform"/>
            <consortium name="The Broad Institute Genome Sequencing Center for Infectious Disease"/>
            <person name="Wu L."/>
            <person name="Ma J."/>
        </authorList>
    </citation>
    <scope>NUCLEOTIDE SEQUENCE [LARGE SCALE GENOMIC DNA]</scope>
    <source>
        <strain evidence="4">JCM 17858</strain>
    </source>
</reference>